<dbReference type="Gene3D" id="3.90.1310.10">
    <property type="entry name" value="Penicillin-binding protein 2a (Domain 2)"/>
    <property type="match status" value="1"/>
</dbReference>
<accession>A0A212L411</accession>
<dbReference type="InterPro" id="IPR001460">
    <property type="entry name" value="PCN-bd_Tpept"/>
</dbReference>
<dbReference type="PANTHER" id="PTHR30627">
    <property type="entry name" value="PEPTIDOGLYCAN D,D-TRANSPEPTIDASE"/>
    <property type="match status" value="1"/>
</dbReference>
<evidence type="ECO:0000256" key="2">
    <source>
        <dbReference type="ARBA" id="ARBA00022645"/>
    </source>
</evidence>
<keyword evidence="3 4" id="KW-0472">Membrane</keyword>
<dbReference type="SUPFAM" id="SSF56601">
    <property type="entry name" value="beta-lactamase/transpeptidase-like"/>
    <property type="match status" value="1"/>
</dbReference>
<keyword evidence="2" id="KW-0121">Carboxypeptidase</keyword>
<dbReference type="Pfam" id="PF03717">
    <property type="entry name" value="PBP_dimer"/>
    <property type="match status" value="1"/>
</dbReference>
<keyword evidence="2" id="KW-0378">Hydrolase</keyword>
<evidence type="ECO:0000313" key="7">
    <source>
        <dbReference type="EMBL" id="SCM72089.1"/>
    </source>
</evidence>
<protein>
    <submittedName>
        <fullName evidence="7">Penicillin-binding protein</fullName>
    </submittedName>
</protein>
<keyword evidence="2" id="KW-0645">Protease</keyword>
<organism evidence="7">
    <name type="scientific">uncultured Pleomorphomonas sp</name>
    <dbReference type="NCBI Taxonomy" id="442121"/>
    <lineage>
        <taxon>Bacteria</taxon>
        <taxon>Pseudomonadati</taxon>
        <taxon>Pseudomonadota</taxon>
        <taxon>Alphaproteobacteria</taxon>
        <taxon>Hyphomicrobiales</taxon>
        <taxon>Pleomorphomonadaceae</taxon>
        <taxon>Pleomorphomonas</taxon>
        <taxon>environmental samples</taxon>
    </lineage>
</organism>
<dbReference type="Pfam" id="PF00905">
    <property type="entry name" value="Transpeptidase"/>
    <property type="match status" value="1"/>
</dbReference>
<keyword evidence="4" id="KW-0812">Transmembrane</keyword>
<dbReference type="InterPro" id="IPR012338">
    <property type="entry name" value="Beta-lactam/transpept-like"/>
</dbReference>
<gene>
    <name evidence="7" type="ORF">KL86PLE_100459</name>
</gene>
<evidence type="ECO:0000256" key="4">
    <source>
        <dbReference type="SAM" id="Phobius"/>
    </source>
</evidence>
<evidence type="ECO:0000259" key="6">
    <source>
        <dbReference type="Pfam" id="PF03717"/>
    </source>
</evidence>
<comment type="subcellular location">
    <subcellularLocation>
        <location evidence="1">Membrane</location>
    </subcellularLocation>
</comment>
<feature type="domain" description="Penicillin-binding protein dimerisation" evidence="6">
    <location>
        <begin position="79"/>
        <end position="190"/>
    </location>
</feature>
<dbReference type="InterPro" id="IPR036138">
    <property type="entry name" value="PBP_dimer_sf"/>
</dbReference>
<name>A0A212L411_9HYPH</name>
<dbReference type="InterPro" id="IPR005311">
    <property type="entry name" value="PBP_dimer"/>
</dbReference>
<dbReference type="GO" id="GO:0004180">
    <property type="term" value="F:carboxypeptidase activity"/>
    <property type="evidence" value="ECO:0007669"/>
    <property type="project" value="UniProtKB-KW"/>
</dbReference>
<feature type="transmembrane region" description="Helical" evidence="4">
    <location>
        <begin position="39"/>
        <end position="58"/>
    </location>
</feature>
<feature type="domain" description="Penicillin-binding protein transpeptidase" evidence="5">
    <location>
        <begin position="251"/>
        <end position="544"/>
    </location>
</feature>
<keyword evidence="4" id="KW-1133">Transmembrane helix</keyword>
<dbReference type="Gene3D" id="3.40.710.10">
    <property type="entry name" value="DD-peptidase/beta-lactamase superfamily"/>
    <property type="match status" value="1"/>
</dbReference>
<dbReference type="InterPro" id="IPR050515">
    <property type="entry name" value="Beta-lactam/transpept"/>
</dbReference>
<proteinExistence type="predicted"/>
<dbReference type="GO" id="GO:0071555">
    <property type="term" value="P:cell wall organization"/>
    <property type="evidence" value="ECO:0007669"/>
    <property type="project" value="TreeGrafter"/>
</dbReference>
<sequence length="576" mass="62167">MNFRFGPFRKSAEPTAAAAGRDFRAPARRGAGDTMRGRLILASACFVLVYGAIIGRLVQMGVSLPQESVTLGNAQAAVSAARPDILDRNGEILATDIKFASLYAEPRRVVDPDEATEQLATVFPDLGTDAVRQRLASKQGFLWLKREITPAQQAAVHALGIPGIGFLTENKRFYPSGRTVAFVTGHVNIDNQGIAGIEKYIDDQWLGDLQKAGMASSNLEPIRLSIDLRVQQVLHDEITAAMQRYTAKSSAAIVMNVKTGEVVGMTSAPDYNPMNPAEALDPNNMNRASAAVYEMGSTFKIFATSMALDSGKVKLTDSFDATQGLTIGGFTIHDFHGKHRVLSVPEIFIYSSNVGTGREALKVGSEGQQEFLKRMGLMDRVPTELPEIARPILPKRWSDLVTVTVSFGHGISVSPLATAMAASAVMNGGILIPPTFFPRSEEEARLIGKRVLKQSTSEQMRYLMRLNVLAPGGSGKSADIPGYRIGGKTGTAEKVENGRYSNNKRFNAFVATFPIDDPQYLVLVVLDEPNPERPGLPATAGMNAGPTAGNIIGRIAPMLNVEPRFDDVDVPLMAAY</sequence>
<dbReference type="SUPFAM" id="SSF56519">
    <property type="entry name" value="Penicillin binding protein dimerisation domain"/>
    <property type="match status" value="1"/>
</dbReference>
<dbReference type="AlphaFoldDB" id="A0A212L411"/>
<dbReference type="GO" id="GO:0008658">
    <property type="term" value="F:penicillin binding"/>
    <property type="evidence" value="ECO:0007669"/>
    <property type="project" value="InterPro"/>
</dbReference>
<dbReference type="Gene3D" id="3.30.450.330">
    <property type="match status" value="1"/>
</dbReference>
<evidence type="ECO:0000256" key="3">
    <source>
        <dbReference type="ARBA" id="ARBA00023136"/>
    </source>
</evidence>
<dbReference type="EMBL" id="FMJD01000002">
    <property type="protein sequence ID" value="SCM72089.1"/>
    <property type="molecule type" value="Genomic_DNA"/>
</dbReference>
<dbReference type="GO" id="GO:0005886">
    <property type="term" value="C:plasma membrane"/>
    <property type="evidence" value="ECO:0007669"/>
    <property type="project" value="TreeGrafter"/>
</dbReference>
<reference evidence="7" key="1">
    <citation type="submission" date="2016-08" db="EMBL/GenBank/DDBJ databases">
        <authorList>
            <person name="Seilhamer J.J."/>
        </authorList>
    </citation>
    <scope>NUCLEOTIDE SEQUENCE</scope>
    <source>
        <strain evidence="7">86</strain>
    </source>
</reference>
<evidence type="ECO:0000259" key="5">
    <source>
        <dbReference type="Pfam" id="PF00905"/>
    </source>
</evidence>
<dbReference type="PANTHER" id="PTHR30627:SF1">
    <property type="entry name" value="PEPTIDOGLYCAN D,D-TRANSPEPTIDASE FTSI"/>
    <property type="match status" value="1"/>
</dbReference>
<dbReference type="RefSeq" id="WP_288199203.1">
    <property type="nucleotide sequence ID" value="NZ_LT608334.1"/>
</dbReference>
<evidence type="ECO:0000256" key="1">
    <source>
        <dbReference type="ARBA" id="ARBA00004370"/>
    </source>
</evidence>